<feature type="signal peptide" evidence="6">
    <location>
        <begin position="1"/>
        <end position="19"/>
    </location>
</feature>
<dbReference type="InterPro" id="IPR011650">
    <property type="entry name" value="Peptidase_M20_dimer"/>
</dbReference>
<dbReference type="Pfam" id="PF07687">
    <property type="entry name" value="M20_dimer"/>
    <property type="match status" value="1"/>
</dbReference>
<keyword evidence="3" id="KW-0479">Metal-binding</keyword>
<evidence type="ECO:0000313" key="8">
    <source>
        <dbReference type="EMBL" id="GLI70273.1"/>
    </source>
</evidence>
<keyword evidence="6" id="KW-0732">Signal</keyword>
<organism evidence="8 9">
    <name type="scientific">Volvox africanus</name>
    <dbReference type="NCBI Taxonomy" id="51714"/>
    <lineage>
        <taxon>Eukaryota</taxon>
        <taxon>Viridiplantae</taxon>
        <taxon>Chlorophyta</taxon>
        <taxon>core chlorophytes</taxon>
        <taxon>Chlorophyceae</taxon>
        <taxon>CS clade</taxon>
        <taxon>Chlamydomonadales</taxon>
        <taxon>Volvocaceae</taxon>
        <taxon>Volvox</taxon>
    </lineage>
</organism>
<evidence type="ECO:0000256" key="3">
    <source>
        <dbReference type="ARBA" id="ARBA00022723"/>
    </source>
</evidence>
<dbReference type="Proteomes" id="UP001165090">
    <property type="component" value="Unassembled WGS sequence"/>
</dbReference>
<keyword evidence="5" id="KW-0862">Zinc</keyword>
<evidence type="ECO:0000256" key="2">
    <source>
        <dbReference type="ARBA" id="ARBA00022670"/>
    </source>
</evidence>
<dbReference type="InterPro" id="IPR036264">
    <property type="entry name" value="Bact_exopeptidase_dim_dom"/>
</dbReference>
<protein>
    <recommendedName>
        <fullName evidence="7">Peptidase M20 dimerisation domain-containing protein</fullName>
    </recommendedName>
</protein>
<dbReference type="SUPFAM" id="SSF55031">
    <property type="entry name" value="Bacterial exopeptidase dimerisation domain"/>
    <property type="match status" value="1"/>
</dbReference>
<evidence type="ECO:0000256" key="1">
    <source>
        <dbReference type="ARBA" id="ARBA00006247"/>
    </source>
</evidence>
<keyword evidence="4" id="KW-0378">Hydrolase</keyword>
<dbReference type="InterPro" id="IPR001261">
    <property type="entry name" value="ArgE/DapE_CS"/>
</dbReference>
<dbReference type="InterPro" id="IPR002933">
    <property type="entry name" value="Peptidase_M20"/>
</dbReference>
<dbReference type="Gene3D" id="3.40.630.10">
    <property type="entry name" value="Zn peptidases"/>
    <property type="match status" value="1"/>
</dbReference>
<evidence type="ECO:0000256" key="6">
    <source>
        <dbReference type="SAM" id="SignalP"/>
    </source>
</evidence>
<dbReference type="PROSITE" id="PS00758">
    <property type="entry name" value="ARGE_DAPE_CPG2_1"/>
    <property type="match status" value="1"/>
</dbReference>
<evidence type="ECO:0000313" key="9">
    <source>
        <dbReference type="Proteomes" id="UP001165090"/>
    </source>
</evidence>
<comment type="caution">
    <text evidence="8">The sequence shown here is derived from an EMBL/GenBank/DDBJ whole genome shotgun (WGS) entry which is preliminary data.</text>
</comment>
<accession>A0ABQ5SLG9</accession>
<evidence type="ECO:0000256" key="5">
    <source>
        <dbReference type="ARBA" id="ARBA00022833"/>
    </source>
</evidence>
<name>A0ABQ5SLG9_9CHLO</name>
<sequence length="416" mass="43510">MPLLPVLFLSHLDVVPVANETLSNWTYGPFSGAVKEGYVWGRGALDDKVGVSALLEACTLLLREGWRPQRTLYFAFGQDEEVGGEMGAALIAELLARRGVMVDIVYDEGGSVGADGFPPYTTRPIALIGTAEKGYATINARVSAAGGHSSLPPLDGSSAAAVAARLVTSIDRRPPQASLVEPVTSLLAALAPSVPGLRGWLFALAASGLGSPWVERLVAEAFLAHDAPETAALVRNTAAITGLNLGFAENVLPPAATVRINFRMLPGSNISALMDYLHRAAGRDLLHLTFEMDGGQNASLATPVTSATNPYFQMLKTALQEVYQLADGGGRVDVAPTLMAGGTDSKHYLPISRGGALRQTPVSLNRTAGDGRRVHGLNERVSVGDFGRAVCVMRRLLMLVGTLPAPAPASAPAAAS</sequence>
<dbReference type="PANTHER" id="PTHR45962">
    <property type="entry name" value="N-FATTY-ACYL-AMINO ACID SYNTHASE/HYDROLASE PM20D1"/>
    <property type="match status" value="1"/>
</dbReference>
<dbReference type="EMBL" id="BSDZ01000094">
    <property type="protein sequence ID" value="GLI70273.1"/>
    <property type="molecule type" value="Genomic_DNA"/>
</dbReference>
<feature type="domain" description="Peptidase M20 dimerisation" evidence="7">
    <location>
        <begin position="130"/>
        <end position="282"/>
    </location>
</feature>
<evidence type="ECO:0000256" key="4">
    <source>
        <dbReference type="ARBA" id="ARBA00022801"/>
    </source>
</evidence>
<keyword evidence="9" id="KW-1185">Reference proteome</keyword>
<dbReference type="Gene3D" id="1.10.150.900">
    <property type="match status" value="1"/>
</dbReference>
<keyword evidence="2" id="KW-0645">Protease</keyword>
<dbReference type="PANTHER" id="PTHR45962:SF1">
    <property type="entry name" value="N-FATTY-ACYL-AMINO ACID SYNTHASE_HYDROLASE PM20D1"/>
    <property type="match status" value="1"/>
</dbReference>
<dbReference type="Pfam" id="PF01546">
    <property type="entry name" value="Peptidase_M20"/>
    <property type="match status" value="1"/>
</dbReference>
<dbReference type="InterPro" id="IPR047177">
    <property type="entry name" value="Pept_M20A"/>
</dbReference>
<reference evidence="8 9" key="1">
    <citation type="journal article" date="2023" name="IScience">
        <title>Expanded male sex-determining region conserved during the evolution of homothallism in the green alga Volvox.</title>
        <authorList>
            <person name="Yamamoto K."/>
            <person name="Matsuzaki R."/>
            <person name="Mahakham W."/>
            <person name="Heman W."/>
            <person name="Sekimoto H."/>
            <person name="Kawachi M."/>
            <person name="Minakuchi Y."/>
            <person name="Toyoda A."/>
            <person name="Nozaki H."/>
        </authorList>
    </citation>
    <scope>NUCLEOTIDE SEQUENCE [LARGE SCALE GENOMIC DNA]</scope>
    <source>
        <strain evidence="8 9">NIES-4468</strain>
    </source>
</reference>
<evidence type="ECO:0000259" key="7">
    <source>
        <dbReference type="Pfam" id="PF07687"/>
    </source>
</evidence>
<dbReference type="SUPFAM" id="SSF53187">
    <property type="entry name" value="Zn-dependent exopeptidases"/>
    <property type="match status" value="1"/>
</dbReference>
<proteinExistence type="inferred from homology"/>
<dbReference type="Gene3D" id="3.30.70.360">
    <property type="match status" value="1"/>
</dbReference>
<feature type="chain" id="PRO_5045793279" description="Peptidase M20 dimerisation domain-containing protein" evidence="6">
    <location>
        <begin position="20"/>
        <end position="416"/>
    </location>
</feature>
<gene>
    <name evidence="8" type="ORF">VaNZ11_015205</name>
</gene>
<comment type="similarity">
    <text evidence="1">Belongs to the peptidase M20A family.</text>
</comment>